<reference evidence="12" key="1">
    <citation type="submission" date="2010-08" db="EMBL/GenBank/DDBJ databases">
        <authorList>
            <consortium name="Caenorhabditis japonica Sequencing Consortium"/>
            <person name="Wilson R.K."/>
        </authorList>
    </citation>
    <scope>NUCLEOTIDE SEQUENCE [LARGE SCALE GENOMIC DNA]</scope>
    <source>
        <strain evidence="12">DF5081</strain>
    </source>
</reference>
<dbReference type="Pfam" id="PF00028">
    <property type="entry name" value="Cadherin"/>
    <property type="match status" value="1"/>
</dbReference>
<evidence type="ECO:0000256" key="8">
    <source>
        <dbReference type="PROSITE-ProRule" id="PRU00043"/>
    </source>
</evidence>
<dbReference type="GO" id="GO:0000902">
    <property type="term" value="P:cell morphogenesis"/>
    <property type="evidence" value="ECO:0007669"/>
    <property type="project" value="TreeGrafter"/>
</dbReference>
<feature type="domain" description="Cadherin" evidence="10">
    <location>
        <begin position="143"/>
        <end position="240"/>
    </location>
</feature>
<dbReference type="GO" id="GO:0045296">
    <property type="term" value="F:cadherin binding"/>
    <property type="evidence" value="ECO:0007669"/>
    <property type="project" value="TreeGrafter"/>
</dbReference>
<dbReference type="PROSITE" id="PS00232">
    <property type="entry name" value="CADHERIN_1"/>
    <property type="match status" value="1"/>
</dbReference>
<sequence>MLFLETTTFSLTEIRITLKPNTFQFVSAVCFSFPETEEGESFGQWRGEDRIGIEWNGMECKTRKGVPLPAGGVRGPIRGAMFVREPQLVLAHHQKSPDGSHNSTKCQESVMRGALTILCFVLATINACLLKDGMSSVYLSAFEDLKPGNVIGTLPFVSEDKTSKEKTEIELHVVKGADLVEVKPGTHDLILKKQLDRDEGTGKFEAVVECRSSHLDTDFSQLNISVFVTVKDVNDNAPVFDAAEYFVDIKEELPTGTIVFTDFEATDNDQPGPNSFIQYSIGPGPHSHFLEIADPFRPVISVKDRINYEQIKKFSVEIEARDQGEPSLASKAPLHVTVLDVNDLLPRFKHSRYTSKSQKNGLLVFEPEAISAQDGDRLNASLVFSLSGELSEHFTIDHDGSIRSITPNPPQRATFFVTAAEKDDPEKNSTAIVQIRFQPSLAFQHNTYSTMISPSTSIGSTVVTVAANSETNSSLTYSLLADTNTVSIDEVSGNVVLRRKLEKPETLNVTASDGENIVSTTLHLMMANSEESCRSPVKFEKFEYKMTIGKLNVLGVVNATSRTGNKVTYFLMNMNSEFEVDANGVVKILPKAHLQCKTCELIIVAKDGTQIAITKVNVDNPSFVLHSATAFTLLILIILCLIFSMLAIMVCRRFCEKWKRGNRRSSICWLNGTTDTGISITTTTPTTTTRYVVNSDKDRCYESKSPGPKRSQGAHLVPVTVTSHDGSTPTVYF</sequence>
<dbReference type="SMART" id="SM00112">
    <property type="entry name" value="CA"/>
    <property type="match status" value="3"/>
</dbReference>
<dbReference type="GO" id="GO:0044331">
    <property type="term" value="P:cell-cell adhesion mediated by cadherin"/>
    <property type="evidence" value="ECO:0007669"/>
    <property type="project" value="TreeGrafter"/>
</dbReference>
<evidence type="ECO:0000256" key="5">
    <source>
        <dbReference type="ARBA" id="ARBA00022837"/>
    </source>
</evidence>
<dbReference type="InterPro" id="IPR020894">
    <property type="entry name" value="Cadherin_CS"/>
</dbReference>
<keyword evidence="12" id="KW-1185">Reference proteome</keyword>
<dbReference type="InterPro" id="IPR039808">
    <property type="entry name" value="Cadherin"/>
</dbReference>
<dbReference type="EnsemblMetazoa" id="CJA13404b.1">
    <property type="protein sequence ID" value="CJA13404b.1"/>
    <property type="gene ID" value="WBGene00132608"/>
</dbReference>
<accession>A0A8R1HX02</accession>
<dbReference type="PRINTS" id="PR00205">
    <property type="entry name" value="CADHERIN"/>
</dbReference>
<keyword evidence="3" id="KW-0732">Signal</keyword>
<dbReference type="Gene3D" id="2.60.40.60">
    <property type="entry name" value="Cadherins"/>
    <property type="match status" value="4"/>
</dbReference>
<comment type="subcellular location">
    <subcellularLocation>
        <location evidence="1">Membrane</location>
        <topology evidence="1">Single-pass membrane protein</topology>
    </subcellularLocation>
</comment>
<feature type="transmembrane region" description="Helical" evidence="9">
    <location>
        <begin position="623"/>
        <end position="650"/>
    </location>
</feature>
<evidence type="ECO:0000256" key="6">
    <source>
        <dbReference type="ARBA" id="ARBA00022989"/>
    </source>
</evidence>
<proteinExistence type="predicted"/>
<dbReference type="GO" id="GO:0005912">
    <property type="term" value="C:adherens junction"/>
    <property type="evidence" value="ECO:0007669"/>
    <property type="project" value="TreeGrafter"/>
</dbReference>
<organism evidence="11 12">
    <name type="scientific">Caenorhabditis japonica</name>
    <dbReference type="NCBI Taxonomy" id="281687"/>
    <lineage>
        <taxon>Eukaryota</taxon>
        <taxon>Metazoa</taxon>
        <taxon>Ecdysozoa</taxon>
        <taxon>Nematoda</taxon>
        <taxon>Chromadorea</taxon>
        <taxon>Rhabditida</taxon>
        <taxon>Rhabditina</taxon>
        <taxon>Rhabditomorpha</taxon>
        <taxon>Rhabditoidea</taxon>
        <taxon>Rhabditidae</taxon>
        <taxon>Peloderinae</taxon>
        <taxon>Caenorhabditis</taxon>
    </lineage>
</organism>
<keyword evidence="4" id="KW-0677">Repeat</keyword>
<dbReference type="InterPro" id="IPR015919">
    <property type="entry name" value="Cadherin-like_sf"/>
</dbReference>
<dbReference type="GO" id="GO:0005509">
    <property type="term" value="F:calcium ion binding"/>
    <property type="evidence" value="ECO:0007669"/>
    <property type="project" value="UniProtKB-UniRule"/>
</dbReference>
<dbReference type="GO" id="GO:0008013">
    <property type="term" value="F:beta-catenin binding"/>
    <property type="evidence" value="ECO:0007669"/>
    <property type="project" value="TreeGrafter"/>
</dbReference>
<keyword evidence="5 8" id="KW-0106">Calcium</keyword>
<dbReference type="GO" id="GO:0034332">
    <property type="term" value="P:adherens junction organization"/>
    <property type="evidence" value="ECO:0007669"/>
    <property type="project" value="TreeGrafter"/>
</dbReference>
<name>A0A8R1HX02_CAEJA</name>
<dbReference type="GO" id="GO:0016339">
    <property type="term" value="P:calcium-dependent cell-cell adhesion via plasma membrane cell adhesion molecules"/>
    <property type="evidence" value="ECO:0007669"/>
    <property type="project" value="TreeGrafter"/>
</dbReference>
<dbReference type="AlphaFoldDB" id="A0A8R1HX02"/>
<evidence type="ECO:0000256" key="2">
    <source>
        <dbReference type="ARBA" id="ARBA00022692"/>
    </source>
</evidence>
<dbReference type="PROSITE" id="PS50268">
    <property type="entry name" value="CADHERIN_2"/>
    <property type="match status" value="2"/>
</dbReference>
<feature type="domain" description="Cadherin" evidence="10">
    <location>
        <begin position="241"/>
        <end position="348"/>
    </location>
</feature>
<evidence type="ECO:0000256" key="7">
    <source>
        <dbReference type="ARBA" id="ARBA00023136"/>
    </source>
</evidence>
<dbReference type="PANTHER" id="PTHR24027:SF422">
    <property type="entry name" value="CADHERIN DOMAIN-CONTAINING PROTEIN"/>
    <property type="match status" value="1"/>
</dbReference>
<keyword evidence="7 9" id="KW-0472">Membrane</keyword>
<evidence type="ECO:0000313" key="11">
    <source>
        <dbReference type="EnsemblMetazoa" id="CJA13404b.1"/>
    </source>
</evidence>
<dbReference type="InterPro" id="IPR002126">
    <property type="entry name" value="Cadherin-like_dom"/>
</dbReference>
<evidence type="ECO:0000256" key="1">
    <source>
        <dbReference type="ARBA" id="ARBA00004167"/>
    </source>
</evidence>
<dbReference type="GO" id="GO:0016477">
    <property type="term" value="P:cell migration"/>
    <property type="evidence" value="ECO:0007669"/>
    <property type="project" value="TreeGrafter"/>
</dbReference>
<evidence type="ECO:0000256" key="3">
    <source>
        <dbReference type="ARBA" id="ARBA00022729"/>
    </source>
</evidence>
<dbReference type="GO" id="GO:0007156">
    <property type="term" value="P:homophilic cell adhesion via plasma membrane adhesion molecules"/>
    <property type="evidence" value="ECO:0007669"/>
    <property type="project" value="InterPro"/>
</dbReference>
<protein>
    <recommendedName>
        <fullName evidence="10">Cadherin domain-containing protein</fullName>
    </recommendedName>
</protein>
<dbReference type="PANTHER" id="PTHR24027">
    <property type="entry name" value="CADHERIN-23"/>
    <property type="match status" value="1"/>
</dbReference>
<dbReference type="Proteomes" id="UP000005237">
    <property type="component" value="Unassembled WGS sequence"/>
</dbReference>
<dbReference type="CDD" id="cd11304">
    <property type="entry name" value="Cadherin_repeat"/>
    <property type="match status" value="2"/>
</dbReference>
<dbReference type="FunFam" id="2.60.40.60:FF:000104">
    <property type="entry name" value="cadherin-23 isoform X1"/>
    <property type="match status" value="1"/>
</dbReference>
<evidence type="ECO:0000256" key="9">
    <source>
        <dbReference type="SAM" id="Phobius"/>
    </source>
</evidence>
<reference evidence="11" key="2">
    <citation type="submission" date="2022-06" db="UniProtKB">
        <authorList>
            <consortium name="EnsemblMetazoa"/>
        </authorList>
    </citation>
    <scope>IDENTIFICATION</scope>
    <source>
        <strain evidence="11">DF5081</strain>
    </source>
</reference>
<dbReference type="GO" id="GO:0007043">
    <property type="term" value="P:cell-cell junction assembly"/>
    <property type="evidence" value="ECO:0007669"/>
    <property type="project" value="TreeGrafter"/>
</dbReference>
<evidence type="ECO:0000256" key="4">
    <source>
        <dbReference type="ARBA" id="ARBA00022737"/>
    </source>
</evidence>
<dbReference type="SUPFAM" id="SSF49313">
    <property type="entry name" value="Cadherin-like"/>
    <property type="match status" value="3"/>
</dbReference>
<keyword evidence="2 9" id="KW-0812">Transmembrane</keyword>
<dbReference type="GO" id="GO:0016342">
    <property type="term" value="C:catenin complex"/>
    <property type="evidence" value="ECO:0007669"/>
    <property type="project" value="TreeGrafter"/>
</dbReference>
<evidence type="ECO:0000259" key="10">
    <source>
        <dbReference type="PROSITE" id="PS50268"/>
    </source>
</evidence>
<keyword evidence="6 9" id="KW-1133">Transmembrane helix</keyword>
<evidence type="ECO:0000313" key="12">
    <source>
        <dbReference type="Proteomes" id="UP000005237"/>
    </source>
</evidence>